<evidence type="ECO:0000256" key="9">
    <source>
        <dbReference type="RuleBase" id="RU000515"/>
    </source>
</evidence>
<dbReference type="SMART" id="SM01004">
    <property type="entry name" value="ALAD"/>
    <property type="match status" value="1"/>
</dbReference>
<evidence type="ECO:0000313" key="12">
    <source>
        <dbReference type="Proteomes" id="UP001330434"/>
    </source>
</evidence>
<dbReference type="EMBL" id="CP133270">
    <property type="protein sequence ID" value="WVX65914.1"/>
    <property type="molecule type" value="Genomic_DNA"/>
</dbReference>
<reference evidence="11 12" key="1">
    <citation type="journal article" date="2024" name="Environ. Microbiol.">
        <title>Novel evolutionary insights on the interactions of the Holosporales (Alphaproteobacteria) with eukaryotic hosts from comparative genomics.</title>
        <authorList>
            <person name="Giovannini M."/>
            <person name="Petroni G."/>
            <person name="Castelli M."/>
        </authorList>
    </citation>
    <scope>NUCLEOTIDE SEQUENCE [LARGE SCALE GENOMIC DNA]</scope>
    <source>
        <strain evidence="11 12">US_Bl 15I1</strain>
    </source>
</reference>
<evidence type="ECO:0000256" key="6">
    <source>
        <dbReference type="ARBA" id="ARBA00023239"/>
    </source>
</evidence>
<dbReference type="EC" id="4.2.1.24" evidence="3 9"/>
<comment type="catalytic activity">
    <reaction evidence="8 9">
        <text>2 5-aminolevulinate = porphobilinogen + 2 H2O + H(+)</text>
        <dbReference type="Rhea" id="RHEA:24064"/>
        <dbReference type="ChEBI" id="CHEBI:15377"/>
        <dbReference type="ChEBI" id="CHEBI:15378"/>
        <dbReference type="ChEBI" id="CHEBI:58126"/>
        <dbReference type="ChEBI" id="CHEBI:356416"/>
        <dbReference type="EC" id="4.2.1.24"/>
    </reaction>
</comment>
<accession>A0ABZ2C051</accession>
<keyword evidence="5" id="KW-0350">Heme biosynthesis</keyword>
<dbReference type="PANTHER" id="PTHR11458">
    <property type="entry name" value="DELTA-AMINOLEVULINIC ACID DEHYDRATASE"/>
    <property type="match status" value="1"/>
</dbReference>
<protein>
    <recommendedName>
        <fullName evidence="4 9">Delta-aminolevulinic acid dehydratase</fullName>
        <ecNumber evidence="3 9">4.2.1.24</ecNumber>
    </recommendedName>
</protein>
<dbReference type="PANTHER" id="PTHR11458:SF0">
    <property type="entry name" value="DELTA-AMINOLEVULINIC ACID DEHYDRATASE"/>
    <property type="match status" value="1"/>
</dbReference>
<dbReference type="InterPro" id="IPR013785">
    <property type="entry name" value="Aldolase_TIM"/>
</dbReference>
<keyword evidence="12" id="KW-1185">Reference proteome</keyword>
<dbReference type="SUPFAM" id="SSF51569">
    <property type="entry name" value="Aldolase"/>
    <property type="match status" value="1"/>
</dbReference>
<dbReference type="CDD" id="cd04823">
    <property type="entry name" value="ALAD_PBGS_aspartate_rich"/>
    <property type="match status" value="1"/>
</dbReference>
<name>A0ABZ2C051_9PROT</name>
<evidence type="ECO:0000256" key="3">
    <source>
        <dbReference type="ARBA" id="ARBA00012053"/>
    </source>
</evidence>
<dbReference type="NCBIfam" id="NF006762">
    <property type="entry name" value="PRK09283.1"/>
    <property type="match status" value="1"/>
</dbReference>
<dbReference type="Gene3D" id="3.20.20.70">
    <property type="entry name" value="Aldolase class I"/>
    <property type="match status" value="1"/>
</dbReference>
<evidence type="ECO:0000256" key="4">
    <source>
        <dbReference type="ARBA" id="ARBA00020771"/>
    </source>
</evidence>
<dbReference type="InterPro" id="IPR030656">
    <property type="entry name" value="ALAD_AS"/>
</dbReference>
<dbReference type="PIRSF" id="PIRSF001415">
    <property type="entry name" value="Porphbilin_synth"/>
    <property type="match status" value="1"/>
</dbReference>
<keyword evidence="7 9" id="KW-0627">Porphyrin biosynthesis</keyword>
<dbReference type="PRINTS" id="PR00144">
    <property type="entry name" value="DALDHYDRTASE"/>
</dbReference>
<keyword evidence="6 9" id="KW-0456">Lyase</keyword>
<gene>
    <name evidence="11" type="ORF">Bealeia1_00080</name>
</gene>
<comment type="similarity">
    <text evidence="2 10">Belongs to the ALAD family.</text>
</comment>
<evidence type="ECO:0000256" key="10">
    <source>
        <dbReference type="RuleBase" id="RU004161"/>
    </source>
</evidence>
<comment type="subunit">
    <text evidence="9">Homooctamer.</text>
</comment>
<dbReference type="PROSITE" id="PS00169">
    <property type="entry name" value="D_ALA_DEHYDRATASE"/>
    <property type="match status" value="1"/>
</dbReference>
<evidence type="ECO:0000256" key="8">
    <source>
        <dbReference type="ARBA" id="ARBA00047651"/>
    </source>
</evidence>
<evidence type="ECO:0000256" key="2">
    <source>
        <dbReference type="ARBA" id="ARBA00008055"/>
    </source>
</evidence>
<evidence type="ECO:0000256" key="7">
    <source>
        <dbReference type="ARBA" id="ARBA00023244"/>
    </source>
</evidence>
<dbReference type="InterPro" id="IPR001731">
    <property type="entry name" value="ALAD"/>
</dbReference>
<organism evidence="11 12">
    <name type="scientific">Candidatus Bealeia paramacronuclearis</name>
    <dbReference type="NCBI Taxonomy" id="1921001"/>
    <lineage>
        <taxon>Bacteria</taxon>
        <taxon>Pseudomonadati</taxon>
        <taxon>Pseudomonadota</taxon>
        <taxon>Alphaproteobacteria</taxon>
        <taxon>Holosporales</taxon>
        <taxon>Holosporaceae</taxon>
        <taxon>Candidatus Bealeia</taxon>
    </lineage>
</organism>
<sequence>MRIKLSLTLGKFPQTRLRRNRKDAWCRDLVAETRLSVKDLVWPIFVCEDNHPRAIDPLPGVVRYSLEELKKVAEFALKSGIPAIDLFSATPQEKKCSEGLEALNPCNLQTQAVQMLKSEFPELGIMTDIALDAYTSHGHDGVLRGNDVANDETSEILSKMAVMHAEAGVDVIAPSDMMDGRIGTIRHALDRAGFQHVRILAYSAKYASAFYGPFRDALGSAPSLGKGDKKTYQMDPANLQEALREAAQDIQEGADMIMVKPGLPYLDVIRKFKDTFHMPIFAYHVSGEYAMLKAAAQNGWLDYNRALLETMIAFKRAGADGILTYAAPEIVKLLKD</sequence>
<dbReference type="Pfam" id="PF00490">
    <property type="entry name" value="ALAD"/>
    <property type="match status" value="1"/>
</dbReference>
<evidence type="ECO:0000256" key="5">
    <source>
        <dbReference type="ARBA" id="ARBA00023133"/>
    </source>
</evidence>
<evidence type="ECO:0000313" key="11">
    <source>
        <dbReference type="EMBL" id="WVX65914.1"/>
    </source>
</evidence>
<proteinExistence type="inferred from homology"/>
<dbReference type="Proteomes" id="UP001330434">
    <property type="component" value="Chromosome"/>
</dbReference>
<evidence type="ECO:0000256" key="1">
    <source>
        <dbReference type="ARBA" id="ARBA00004694"/>
    </source>
</evidence>
<comment type="pathway">
    <text evidence="1">Porphyrin-containing compound metabolism; protoporphyrin-IX biosynthesis; coproporphyrinogen-III from 5-aminolevulinate: step 1/4.</text>
</comment>